<name>A0A1F5LVE4_PENAI</name>
<protein>
    <submittedName>
        <fullName evidence="2">Uncharacterized protein</fullName>
    </submittedName>
</protein>
<feature type="region of interest" description="Disordered" evidence="1">
    <location>
        <begin position="1"/>
        <end position="25"/>
    </location>
</feature>
<gene>
    <name evidence="2" type="ORF">PENARI_c002G01246</name>
</gene>
<evidence type="ECO:0000313" key="3">
    <source>
        <dbReference type="Proteomes" id="UP000177622"/>
    </source>
</evidence>
<dbReference type="EMBL" id="LXJU01000002">
    <property type="protein sequence ID" value="OGE56889.1"/>
    <property type="molecule type" value="Genomic_DNA"/>
</dbReference>
<evidence type="ECO:0000256" key="1">
    <source>
        <dbReference type="SAM" id="MobiDB-lite"/>
    </source>
</evidence>
<evidence type="ECO:0000313" key="2">
    <source>
        <dbReference type="EMBL" id="OGE56889.1"/>
    </source>
</evidence>
<dbReference type="GeneID" id="34571947"/>
<organism evidence="2 3">
    <name type="scientific">Penicillium arizonense</name>
    <dbReference type="NCBI Taxonomy" id="1835702"/>
    <lineage>
        <taxon>Eukaryota</taxon>
        <taxon>Fungi</taxon>
        <taxon>Dikarya</taxon>
        <taxon>Ascomycota</taxon>
        <taxon>Pezizomycotina</taxon>
        <taxon>Eurotiomycetes</taxon>
        <taxon>Eurotiomycetidae</taxon>
        <taxon>Eurotiales</taxon>
        <taxon>Aspergillaceae</taxon>
        <taxon>Penicillium</taxon>
    </lineage>
</organism>
<dbReference type="Proteomes" id="UP000177622">
    <property type="component" value="Unassembled WGS sequence"/>
</dbReference>
<sequence length="352" mass="41739">MTVRPSKKKLSLSKSTKARDETSPSAKWKLIKRGLSKTKSCSRRNKGRYESTKAHSSPHLQALQGALDCPGCEHAQNVSNSMMLIEETVLKTYDTSSYPYHFINKITRCEDIDICPLSTEPQTEEIPTFWEDIPAPLRKRYYEQLEVIIDRYTKKGAKLTEYEIGHLDEDEVVLLAHYQMDYHIQQHYLCHRSWVSLCRDENDLRELQSFQWKMAVFSGAWDEQMKANGLKWREGWANDYNRGFEQQTEYWKEREYAREKQTATAKVRWAYTQKLRRMQRCQKMDADAETQTFRLYLGPRLLRTVQVIKDTSYTHYEARRMAKRYAYMMGDLDGYSENEMDSDDFEDEDCEF</sequence>
<accession>A0A1F5LVE4</accession>
<dbReference type="OrthoDB" id="4226302at2759"/>
<feature type="compositionally biased region" description="Basic residues" evidence="1">
    <location>
        <begin position="1"/>
        <end position="11"/>
    </location>
</feature>
<keyword evidence="3" id="KW-1185">Reference proteome</keyword>
<reference evidence="2 3" key="1">
    <citation type="journal article" date="2016" name="Sci. Rep.">
        <title>Penicillium arizonense, a new, genome sequenced fungal species, reveals a high chemical diversity in secreted metabolites.</title>
        <authorList>
            <person name="Grijseels S."/>
            <person name="Nielsen J.C."/>
            <person name="Randelovic M."/>
            <person name="Nielsen J."/>
            <person name="Nielsen K.F."/>
            <person name="Workman M."/>
            <person name="Frisvad J.C."/>
        </authorList>
    </citation>
    <scope>NUCLEOTIDE SEQUENCE [LARGE SCALE GENOMIC DNA]</scope>
    <source>
        <strain evidence="2 3">CBS 141311</strain>
    </source>
</reference>
<dbReference type="RefSeq" id="XP_022492316.1">
    <property type="nucleotide sequence ID" value="XM_022627213.1"/>
</dbReference>
<dbReference type="AlphaFoldDB" id="A0A1F5LVE4"/>
<proteinExistence type="predicted"/>
<comment type="caution">
    <text evidence="2">The sequence shown here is derived from an EMBL/GenBank/DDBJ whole genome shotgun (WGS) entry which is preliminary data.</text>
</comment>